<dbReference type="EMBL" id="CABFNB010000033">
    <property type="protein sequence ID" value="VTZ59929.1"/>
    <property type="molecule type" value="Genomic_DNA"/>
</dbReference>
<gene>
    <name evidence="1" type="ORF">EMEDMD4_1280116</name>
</gene>
<reference evidence="1" key="1">
    <citation type="submission" date="2019-06" db="EMBL/GenBank/DDBJ databases">
        <authorList>
            <person name="Le Quere A."/>
            <person name="Colella S."/>
        </authorList>
    </citation>
    <scope>NUCLEOTIDE SEQUENCE</scope>
    <source>
        <strain evidence="1">EmedicaeMD41</strain>
    </source>
</reference>
<dbReference type="AlphaFoldDB" id="A0A508WW65"/>
<protein>
    <submittedName>
        <fullName evidence="1">Uncharacterized protein</fullName>
    </submittedName>
</protein>
<sequence length="111" mass="11705">MLAALGSSHARTASAVASCAAICRFINSQREIAVSAPPSSFCPTLRSGADALKAALGLGEMAPVSRDERELDDDNNSMMECLTDQVALRALRPLIEAEGTIGYEPKRNLGL</sequence>
<accession>A0A508WW65</accession>
<name>A0A508WW65_9HYPH</name>
<organism evidence="1">
    <name type="scientific">Sinorhizobium medicae</name>
    <dbReference type="NCBI Taxonomy" id="110321"/>
    <lineage>
        <taxon>Bacteria</taxon>
        <taxon>Pseudomonadati</taxon>
        <taxon>Pseudomonadota</taxon>
        <taxon>Alphaproteobacteria</taxon>
        <taxon>Hyphomicrobiales</taxon>
        <taxon>Rhizobiaceae</taxon>
        <taxon>Sinorhizobium/Ensifer group</taxon>
        <taxon>Sinorhizobium</taxon>
    </lineage>
</organism>
<proteinExistence type="predicted"/>
<evidence type="ECO:0000313" key="1">
    <source>
        <dbReference type="EMBL" id="VTZ59929.1"/>
    </source>
</evidence>
<dbReference type="Proteomes" id="UP000507954">
    <property type="component" value="Unassembled WGS sequence"/>
</dbReference>